<dbReference type="Pfam" id="PF25284">
    <property type="entry name" value="DUF7874"/>
    <property type="match status" value="1"/>
</dbReference>
<keyword evidence="3" id="KW-1185">Reference proteome</keyword>
<feature type="region of interest" description="Disordered" evidence="1">
    <location>
        <begin position="163"/>
        <end position="193"/>
    </location>
</feature>
<evidence type="ECO:0000256" key="1">
    <source>
        <dbReference type="SAM" id="MobiDB-lite"/>
    </source>
</evidence>
<feature type="compositionally biased region" description="Basic and acidic residues" evidence="1">
    <location>
        <begin position="166"/>
        <end position="193"/>
    </location>
</feature>
<evidence type="ECO:0000313" key="2">
    <source>
        <dbReference type="EMBL" id="KAF8685879.1"/>
    </source>
</evidence>
<dbReference type="InterPro" id="IPR057196">
    <property type="entry name" value="DUF7874"/>
</dbReference>
<dbReference type="PANTHER" id="PTHR37754:SF1">
    <property type="entry name" value="CALCIUM ION-BINDING PROTEIN"/>
    <property type="match status" value="1"/>
</dbReference>
<comment type="caution">
    <text evidence="2">The sequence shown here is derived from an EMBL/GenBank/DDBJ whole genome shotgun (WGS) entry which is preliminary data.</text>
</comment>
<sequence length="193" mass="21724">MGGSFSAFNKFGLPGLSTATTKQVYERHFKNKKTGEFKDFHIAYVEFCKYFNTVMPGQDFDTPSLEKIQDFYATKWSPEKDGERRKEMFFEFMKENVKEATVDDSFFIAAGLAAPVAAVIGKRASGHIPYVKSLRLDMVPNVIFVPMVTLFGIMGATAWQMGSKSAAKEEEAKDEERRTAAEQRKDQSNSKAP</sequence>
<organism evidence="2 3">
    <name type="scientific">Digitaria exilis</name>
    <dbReference type="NCBI Taxonomy" id="1010633"/>
    <lineage>
        <taxon>Eukaryota</taxon>
        <taxon>Viridiplantae</taxon>
        <taxon>Streptophyta</taxon>
        <taxon>Embryophyta</taxon>
        <taxon>Tracheophyta</taxon>
        <taxon>Spermatophyta</taxon>
        <taxon>Magnoliopsida</taxon>
        <taxon>Liliopsida</taxon>
        <taxon>Poales</taxon>
        <taxon>Poaceae</taxon>
        <taxon>PACMAD clade</taxon>
        <taxon>Panicoideae</taxon>
        <taxon>Panicodae</taxon>
        <taxon>Paniceae</taxon>
        <taxon>Anthephorinae</taxon>
        <taxon>Digitaria</taxon>
    </lineage>
</organism>
<reference evidence="2" key="1">
    <citation type="submission" date="2020-07" db="EMBL/GenBank/DDBJ databases">
        <title>Genome sequence and genetic diversity analysis of an under-domesticated orphan crop, white fonio (Digitaria exilis).</title>
        <authorList>
            <person name="Bennetzen J.L."/>
            <person name="Chen S."/>
            <person name="Ma X."/>
            <person name="Wang X."/>
            <person name="Yssel A.E.J."/>
            <person name="Chaluvadi S.R."/>
            <person name="Johnson M."/>
            <person name="Gangashetty P."/>
            <person name="Hamidou F."/>
            <person name="Sanogo M.D."/>
            <person name="Zwaenepoel A."/>
            <person name="Wallace J."/>
            <person name="Van De Peer Y."/>
            <person name="Van Deynze A."/>
        </authorList>
    </citation>
    <scope>NUCLEOTIDE SEQUENCE</scope>
    <source>
        <tissue evidence="2">Leaves</tissue>
    </source>
</reference>
<dbReference type="OrthoDB" id="1868634at2759"/>
<dbReference type="AlphaFoldDB" id="A0A835EEP1"/>
<proteinExistence type="predicted"/>
<gene>
    <name evidence="2" type="ORF">HU200_043792</name>
</gene>
<name>A0A835EEP1_9POAL</name>
<dbReference type="Proteomes" id="UP000636709">
    <property type="component" value="Unassembled WGS sequence"/>
</dbReference>
<protein>
    <submittedName>
        <fullName evidence="2">Uncharacterized protein</fullName>
    </submittedName>
</protein>
<dbReference type="EMBL" id="JACEFO010002082">
    <property type="protein sequence ID" value="KAF8685879.1"/>
    <property type="molecule type" value="Genomic_DNA"/>
</dbReference>
<dbReference type="PANTHER" id="PTHR37754">
    <property type="entry name" value="CALCIUM ION-BINDING PROTEIN"/>
    <property type="match status" value="1"/>
</dbReference>
<accession>A0A835EEP1</accession>
<evidence type="ECO:0000313" key="3">
    <source>
        <dbReference type="Proteomes" id="UP000636709"/>
    </source>
</evidence>